<dbReference type="EMBL" id="AP005628">
    <property type="protein sequence ID" value="BAD03812.1"/>
    <property type="molecule type" value="Genomic_DNA"/>
</dbReference>
<feature type="region of interest" description="Disordered" evidence="1">
    <location>
        <begin position="107"/>
        <end position="140"/>
    </location>
</feature>
<evidence type="ECO:0000256" key="1">
    <source>
        <dbReference type="SAM" id="MobiDB-lite"/>
    </source>
</evidence>
<feature type="compositionally biased region" description="Basic and acidic residues" evidence="1">
    <location>
        <begin position="80"/>
        <end position="90"/>
    </location>
</feature>
<feature type="compositionally biased region" description="Gly residues" evidence="1">
    <location>
        <begin position="64"/>
        <end position="77"/>
    </location>
</feature>
<reference evidence="3" key="1">
    <citation type="journal article" date="2005" name="Nature">
        <title>The map-based sequence of the rice genome.</title>
        <authorList>
            <consortium name="International rice genome sequencing project (IRGSP)"/>
            <person name="Matsumoto T."/>
            <person name="Wu J."/>
            <person name="Kanamori H."/>
            <person name="Katayose Y."/>
            <person name="Fujisawa M."/>
            <person name="Namiki N."/>
            <person name="Mizuno H."/>
            <person name="Yamamoto K."/>
            <person name="Antonio B.A."/>
            <person name="Baba T."/>
            <person name="Sakata K."/>
            <person name="Nagamura Y."/>
            <person name="Aoki H."/>
            <person name="Arikawa K."/>
            <person name="Arita K."/>
            <person name="Bito T."/>
            <person name="Chiden Y."/>
            <person name="Fujitsuka N."/>
            <person name="Fukunaka R."/>
            <person name="Hamada M."/>
            <person name="Harada C."/>
            <person name="Hayashi A."/>
            <person name="Hijishita S."/>
            <person name="Honda M."/>
            <person name="Hosokawa S."/>
            <person name="Ichikawa Y."/>
            <person name="Idonuma A."/>
            <person name="Iijima M."/>
            <person name="Ikeda M."/>
            <person name="Ikeno M."/>
            <person name="Ito K."/>
            <person name="Ito S."/>
            <person name="Ito T."/>
            <person name="Ito Y."/>
            <person name="Ito Y."/>
            <person name="Iwabuchi A."/>
            <person name="Kamiya K."/>
            <person name="Karasawa W."/>
            <person name="Kurita K."/>
            <person name="Katagiri S."/>
            <person name="Kikuta A."/>
            <person name="Kobayashi H."/>
            <person name="Kobayashi N."/>
            <person name="Machita K."/>
            <person name="Maehara T."/>
            <person name="Masukawa M."/>
            <person name="Mizubayashi T."/>
            <person name="Mukai Y."/>
            <person name="Nagasaki H."/>
            <person name="Nagata Y."/>
            <person name="Naito S."/>
            <person name="Nakashima M."/>
            <person name="Nakama Y."/>
            <person name="Nakamichi Y."/>
            <person name="Nakamura M."/>
            <person name="Meguro A."/>
            <person name="Negishi M."/>
            <person name="Ohta I."/>
            <person name="Ohta T."/>
            <person name="Okamoto M."/>
            <person name="Ono N."/>
            <person name="Saji S."/>
            <person name="Sakaguchi M."/>
            <person name="Sakai K."/>
            <person name="Shibata M."/>
            <person name="Shimokawa T."/>
            <person name="Song J."/>
            <person name="Takazaki Y."/>
            <person name="Terasawa K."/>
            <person name="Tsugane M."/>
            <person name="Tsuji K."/>
            <person name="Ueda S."/>
            <person name="Waki K."/>
            <person name="Yamagata H."/>
            <person name="Yamamoto M."/>
            <person name="Yamamoto S."/>
            <person name="Yamane H."/>
            <person name="Yoshiki S."/>
            <person name="Yoshihara R."/>
            <person name="Yukawa K."/>
            <person name="Zhong H."/>
            <person name="Yano M."/>
            <person name="Yuan Q."/>
            <person name="Ouyang S."/>
            <person name="Liu J."/>
            <person name="Jones K.M."/>
            <person name="Gansberger K."/>
            <person name="Moffat K."/>
            <person name="Hill J."/>
            <person name="Bera J."/>
            <person name="Fadrosh D."/>
            <person name="Jin S."/>
            <person name="Johri S."/>
            <person name="Kim M."/>
            <person name="Overton L."/>
            <person name="Reardon M."/>
            <person name="Tsitrin T."/>
            <person name="Vuong H."/>
            <person name="Weaver B."/>
            <person name="Ciecko A."/>
            <person name="Tallon L."/>
            <person name="Jackson J."/>
            <person name="Pai G."/>
            <person name="Aken S.V."/>
            <person name="Utterback T."/>
            <person name="Reidmuller S."/>
            <person name="Feldblyum T."/>
            <person name="Hsiao J."/>
            <person name="Zismann V."/>
            <person name="Iobst S."/>
            <person name="de Vazeille A.R."/>
            <person name="Buell C.R."/>
            <person name="Ying K."/>
            <person name="Li Y."/>
            <person name="Lu T."/>
            <person name="Huang Y."/>
            <person name="Zhao Q."/>
            <person name="Feng Q."/>
            <person name="Zhang L."/>
            <person name="Zhu J."/>
            <person name="Weng Q."/>
            <person name="Mu J."/>
            <person name="Lu Y."/>
            <person name="Fan D."/>
            <person name="Liu Y."/>
            <person name="Guan J."/>
            <person name="Zhang Y."/>
            <person name="Yu S."/>
            <person name="Liu X."/>
            <person name="Zhang Y."/>
            <person name="Hong G."/>
            <person name="Han B."/>
            <person name="Choisne N."/>
            <person name="Demange N."/>
            <person name="Orjeda G."/>
            <person name="Samain S."/>
            <person name="Cattolico L."/>
            <person name="Pelletier E."/>
            <person name="Couloux A."/>
            <person name="Segurens B."/>
            <person name="Wincker P."/>
            <person name="D'Hont A."/>
            <person name="Scarpelli C."/>
            <person name="Weissenbach J."/>
            <person name="Salanoubat M."/>
            <person name="Quetier F."/>
            <person name="Yu Y."/>
            <person name="Kim H.R."/>
            <person name="Rambo T."/>
            <person name="Currie J."/>
            <person name="Collura K."/>
            <person name="Luo M."/>
            <person name="Yang T."/>
            <person name="Ammiraju J.S.S."/>
            <person name="Engler F."/>
            <person name="Soderlund C."/>
            <person name="Wing R.A."/>
            <person name="Palmer L.E."/>
            <person name="de la Bastide M."/>
            <person name="Spiegel L."/>
            <person name="Nascimento L."/>
            <person name="Zutavern T."/>
            <person name="O'Shaughnessy A."/>
            <person name="Dike S."/>
            <person name="Dedhia N."/>
            <person name="Preston R."/>
            <person name="Balija V."/>
            <person name="McCombie W.R."/>
            <person name="Chow T."/>
            <person name="Chen H."/>
            <person name="Chung M."/>
            <person name="Chen C."/>
            <person name="Shaw J."/>
            <person name="Wu H."/>
            <person name="Hsiao K."/>
            <person name="Chao Y."/>
            <person name="Chu M."/>
            <person name="Cheng C."/>
            <person name="Hour A."/>
            <person name="Lee P."/>
            <person name="Lin S."/>
            <person name="Lin Y."/>
            <person name="Liou J."/>
            <person name="Liu S."/>
            <person name="Hsing Y."/>
            <person name="Raghuvanshi S."/>
            <person name="Mohanty A."/>
            <person name="Bharti A.K."/>
            <person name="Gaur A."/>
            <person name="Gupta V."/>
            <person name="Kumar D."/>
            <person name="Ravi V."/>
            <person name="Vij S."/>
            <person name="Kapur A."/>
            <person name="Khurana P."/>
            <person name="Khurana P."/>
            <person name="Khurana J.P."/>
            <person name="Tyagi A.K."/>
            <person name="Gaikwad K."/>
            <person name="Singh A."/>
            <person name="Dalal V."/>
            <person name="Srivastava S."/>
            <person name="Dixit A."/>
            <person name="Pal A.K."/>
            <person name="Ghazi I.A."/>
            <person name="Yadav M."/>
            <person name="Pandit A."/>
            <person name="Bhargava A."/>
            <person name="Sureshbabu K."/>
            <person name="Batra K."/>
            <person name="Sharma T.R."/>
            <person name="Mohapatra T."/>
            <person name="Singh N.K."/>
            <person name="Messing J."/>
            <person name="Nelson A.B."/>
            <person name="Fuks G."/>
            <person name="Kavchok S."/>
            <person name="Keizer G."/>
            <person name="Linton E."/>
            <person name="Llaca V."/>
            <person name="Song R."/>
            <person name="Tanyolac B."/>
            <person name="Young S."/>
            <person name="Ho-Il K."/>
            <person name="Hahn J.H."/>
            <person name="Sangsakoo G."/>
            <person name="Vanavichit A."/>
            <person name="de Mattos Luiz.A.T."/>
            <person name="Zimmer P.D."/>
            <person name="Malone G."/>
            <person name="Dellagostin O."/>
            <person name="de Oliveira A.C."/>
            <person name="Bevan M."/>
            <person name="Bancroft I."/>
            <person name="Minx P."/>
            <person name="Cordum H."/>
            <person name="Wilson R."/>
            <person name="Cheng Z."/>
            <person name="Jin W."/>
            <person name="Jiang J."/>
            <person name="Leong S.A."/>
            <person name="Iwama H."/>
            <person name="Gojobori T."/>
            <person name="Itoh T."/>
            <person name="Niimura Y."/>
            <person name="Fujii Y."/>
            <person name="Habara T."/>
            <person name="Sakai H."/>
            <person name="Sato Y."/>
            <person name="Wilson G."/>
            <person name="Kumar K."/>
            <person name="McCouch S."/>
            <person name="Juretic N."/>
            <person name="Hoen D."/>
            <person name="Wright S."/>
            <person name="Bruskiewich R."/>
            <person name="Bureau T."/>
            <person name="Miyao A."/>
            <person name="Hirochika H."/>
            <person name="Nishikawa T."/>
            <person name="Kadowaki K."/>
            <person name="Sugiura M."/>
            <person name="Burr B."/>
            <person name="Sasaki T."/>
        </authorList>
    </citation>
    <scope>NUCLEOTIDE SEQUENCE [LARGE SCALE GENOMIC DNA]</scope>
    <source>
        <strain evidence="3">cv. Nipponbare</strain>
    </source>
</reference>
<feature type="compositionally biased region" description="Gly residues" evidence="1">
    <location>
        <begin position="122"/>
        <end position="140"/>
    </location>
</feature>
<name>Q6YYA6_ORYSJ</name>
<feature type="region of interest" description="Disordered" evidence="1">
    <location>
        <begin position="19"/>
        <end position="90"/>
    </location>
</feature>
<dbReference type="PANTHER" id="PTHR34542">
    <property type="entry name" value="OS08G0359900 PROTEIN"/>
    <property type="match status" value="1"/>
</dbReference>
<proteinExistence type="predicted"/>
<gene>
    <name evidence="2" type="primary">OJ1014_E02.7</name>
</gene>
<organism evidence="2 3">
    <name type="scientific">Oryza sativa subsp. japonica</name>
    <name type="common">Rice</name>
    <dbReference type="NCBI Taxonomy" id="39947"/>
    <lineage>
        <taxon>Eukaryota</taxon>
        <taxon>Viridiplantae</taxon>
        <taxon>Streptophyta</taxon>
        <taxon>Embryophyta</taxon>
        <taxon>Tracheophyta</taxon>
        <taxon>Spermatophyta</taxon>
        <taxon>Magnoliopsida</taxon>
        <taxon>Liliopsida</taxon>
        <taxon>Poales</taxon>
        <taxon>Poaceae</taxon>
        <taxon>BOP clade</taxon>
        <taxon>Oryzoideae</taxon>
        <taxon>Oryzeae</taxon>
        <taxon>Oryzinae</taxon>
        <taxon>Oryza</taxon>
        <taxon>Oryza sativa</taxon>
    </lineage>
</organism>
<dbReference type="Proteomes" id="UP000000763">
    <property type="component" value="Chromosome 8"/>
</dbReference>
<sequence>MATLPQRFKLLATRCAAGAAAPSPSRSPAPSYAGASPGYRLRRRRRRRGGVDGRLRRFLSRRVGVGGCGGGGGGGGKEAAAAREQEEYRKPLVGRGGRTLRDLFVASPEAARRRGGDDDEGGGIGGFRSGHGGGGGGGGGGRRRFAAVNMEYQITTITQSINLTPNCKFALVLLCMHHQFITNSPFLFSSPQTATRYAATGHDDLVIIIISTAAAAAKPSLLPLYCSLAKNPWPWPPESTEEVVVARSTPVGIGTGSRHEADA</sequence>
<reference evidence="3" key="2">
    <citation type="journal article" date="2008" name="Nucleic Acids Res.">
        <title>The rice annotation project database (RAP-DB): 2008 update.</title>
        <authorList>
            <consortium name="The rice annotation project (RAP)"/>
        </authorList>
    </citation>
    <scope>GENOME REANNOTATION</scope>
    <source>
        <strain evidence="3">cv. Nipponbare</strain>
    </source>
</reference>
<protein>
    <submittedName>
        <fullName evidence="2">Uncharacterized protein</fullName>
    </submittedName>
</protein>
<accession>Q6YYA6</accession>
<dbReference type="AlphaFoldDB" id="Q6YYA6"/>
<dbReference type="PANTHER" id="PTHR34542:SF1">
    <property type="entry name" value="OS08G0359900 PROTEIN"/>
    <property type="match status" value="1"/>
</dbReference>
<feature type="compositionally biased region" description="Low complexity" evidence="1">
    <location>
        <begin position="19"/>
        <end position="38"/>
    </location>
</feature>
<evidence type="ECO:0000313" key="2">
    <source>
        <dbReference type="EMBL" id="BAD03812.1"/>
    </source>
</evidence>
<evidence type="ECO:0000313" key="3">
    <source>
        <dbReference type="Proteomes" id="UP000000763"/>
    </source>
</evidence>